<evidence type="ECO:0000313" key="2">
    <source>
        <dbReference type="Proteomes" id="UP000031512"/>
    </source>
</evidence>
<dbReference type="VEuPathDB" id="PiroplasmaDB:BEWA_011410"/>
<protein>
    <recommendedName>
        <fullName evidence="3">Trafficking protein particle complex subunit 11 domain-containing protein</fullName>
    </recommendedName>
</protein>
<dbReference type="eggNOG" id="ENOG502SCGD">
    <property type="taxonomic scope" value="Eukaryota"/>
</dbReference>
<dbReference type="STRING" id="1537102.L0B2K6"/>
<sequence length="1206" mass="138393">MDTLEDCMISSPLPCAHLVISDQSQMDFYSMILSSGQTHTSNMSNRLFLKVIEDKEMDKMNNKAVNWLNMEINEPTCIICCRDWQSYKLELKGSQESVSDSSLVNVIPNSDASEDKTTQNEEKVEIKINKSFIMKGTLKNLETLIKEDIENCLSIYKESNFRKMVPCKFLFLVLLNENLKNPNKAIAGLKNLNPNEVAAICVTCGLSDITIKLSKVEQLMYEISLSYYEKKVHKLSKVSVGIKNRIQTNPNETDEIYFAATNFKMGFFSEFLSNSKDALNKYTTCWNSIKNMNKDTNIIDKATIAFYVSLRMLHGHFTNSNVISALALSFEIFEYMKDLLYIKNKGLYYNIMYLTNYVIASKFEELSNSDDKNYTSLMQHAANYYKWTLQFLIQLRKVVKTLIVSNRGHFIPHRFGQIFFYEDMDFGNLYSETSNEESLNYGNTLDINASEVFLLEETERLIGKLLKCFSNFIWKNSLLQIYSLIGDSLFLSYKYKEALNIYLSVFSNIMNPEILETDDILKEYKQLSANMTNSEHSKGRSELEYIYYVNALIISECCYNRSWIALCLTLISKIVVSLSIILSERTKIPSIIYDMADIDGDIDWYKTENDSLNVYETIFIKSVITLISLKSDSSELIEYLHKISLTILNNNIKSFVILSKTHRSQYTYAYCKSEECIDILINFRLDFPCEVITNEGLIDTTLGAITFHITEYSSFDDIVVVHANSNETHRKEVTLPRNKSIILSLTYPSSYSKNDFKIFGLTFNWKINEIIIFCIVAPISLYNGSIIYSKGRIMGGDSRDNIKLGLISSSSCVPTHPNIISKRNYLNQSNYITELTVKLLEMNSVNSGLAKLVLGNANNFIFKNSIRMKVVVDTVVRGSMAPITFVFSYDKILKYMFSDLKFFVETDSNVDICALTDFCNSSNIYKLCKSRIIEFVMDNFIEYSKLMPGTCKFTDNEFSSGSVFSVSVEDNIKHFFFKDSKQEQSIVCIFGLIKIPTSGNSDINFTFCCQENNGTNSPNEKITIAKERVSILVHEPLNVSLTVNNIYDNESGKELKSFSIDLVNNAFIKYEILSVKLLSGSVIISENTDLFGFEQAIDSNQRQQLVYIKSTDRNIDKQFRVEVISSIICNYAHPFDYFKEHCNIITNESYECEDVYVHDIEVYIKHNSVSTLGDTFYMTTIIENNSNEMQVCETFNSNSYHDRNYK</sequence>
<name>L0B2K6_THEEQ</name>
<dbReference type="GeneID" id="15805246"/>
<organism evidence="1 2">
    <name type="scientific">Theileria equi strain WA</name>
    <dbReference type="NCBI Taxonomy" id="1537102"/>
    <lineage>
        <taxon>Eukaryota</taxon>
        <taxon>Sar</taxon>
        <taxon>Alveolata</taxon>
        <taxon>Apicomplexa</taxon>
        <taxon>Aconoidasida</taxon>
        <taxon>Piroplasmida</taxon>
        <taxon>Theileriidae</taxon>
        <taxon>Theileria</taxon>
    </lineage>
</organism>
<proteinExistence type="predicted"/>
<dbReference type="Proteomes" id="UP000031512">
    <property type="component" value="Chromosome 3"/>
</dbReference>
<keyword evidence="2" id="KW-1185">Reference proteome</keyword>
<accession>L0B2K6</accession>
<dbReference type="OrthoDB" id="6278596at2759"/>
<dbReference type="AlphaFoldDB" id="L0B2K6"/>
<evidence type="ECO:0008006" key="3">
    <source>
        <dbReference type="Google" id="ProtNLM"/>
    </source>
</evidence>
<dbReference type="KEGG" id="beq:BEWA_011410"/>
<reference evidence="1 2" key="1">
    <citation type="journal article" date="2012" name="BMC Genomics">
        <title>Comparative genomic analysis and phylogenetic position of Theileria equi.</title>
        <authorList>
            <person name="Kappmeyer L.S."/>
            <person name="Thiagarajan M."/>
            <person name="Herndon D.R."/>
            <person name="Ramsay J.D."/>
            <person name="Caler E."/>
            <person name="Djikeng A."/>
            <person name="Gillespie J.J."/>
            <person name="Lau A.O."/>
            <person name="Roalson E.H."/>
            <person name="Silva J.C."/>
            <person name="Silva M.G."/>
            <person name="Suarez C.E."/>
            <person name="Ueti M.W."/>
            <person name="Nene V.M."/>
            <person name="Mealey R.H."/>
            <person name="Knowles D.P."/>
            <person name="Brayton K.A."/>
        </authorList>
    </citation>
    <scope>NUCLEOTIDE SEQUENCE [LARGE SCALE GENOMIC DNA]</scope>
    <source>
        <strain evidence="1 2">WA</strain>
    </source>
</reference>
<dbReference type="RefSeq" id="XP_004831389.1">
    <property type="nucleotide sequence ID" value="XM_004831332.1"/>
</dbReference>
<evidence type="ECO:0000313" key="1">
    <source>
        <dbReference type="EMBL" id="AFZ81723.1"/>
    </source>
</evidence>
<gene>
    <name evidence="1" type="ORF">BEWA_011410</name>
</gene>
<dbReference type="EMBL" id="CP001670">
    <property type="protein sequence ID" value="AFZ81723.1"/>
    <property type="molecule type" value="Genomic_DNA"/>
</dbReference>